<dbReference type="Pfam" id="PF12330">
    <property type="entry name" value="Haspin_kinase"/>
    <property type="match status" value="1"/>
</dbReference>
<feature type="region of interest" description="Disordered" evidence="16">
    <location>
        <begin position="915"/>
        <end position="944"/>
    </location>
</feature>
<dbReference type="GO" id="GO:0000278">
    <property type="term" value="P:mitotic cell cycle"/>
    <property type="evidence" value="ECO:0007669"/>
    <property type="project" value="TreeGrafter"/>
</dbReference>
<keyword evidence="6" id="KW-0723">Serine/threonine-protein kinase</keyword>
<evidence type="ECO:0000256" key="13">
    <source>
        <dbReference type="ARBA" id="ARBA00029960"/>
    </source>
</evidence>
<dbReference type="SMART" id="SM01331">
    <property type="entry name" value="DUF3635"/>
    <property type="match status" value="1"/>
</dbReference>
<dbReference type="GO" id="GO:0009231">
    <property type="term" value="P:riboflavin biosynthetic process"/>
    <property type="evidence" value="ECO:0007669"/>
    <property type="project" value="InterPro"/>
</dbReference>
<evidence type="ECO:0000256" key="5">
    <source>
        <dbReference type="ARBA" id="ARBA00012513"/>
    </source>
</evidence>
<dbReference type="GO" id="GO:0006355">
    <property type="term" value="P:regulation of DNA-templated transcription"/>
    <property type="evidence" value="ECO:0007669"/>
    <property type="project" value="InterPro"/>
</dbReference>
<feature type="compositionally biased region" description="Basic and acidic residues" evidence="16">
    <location>
        <begin position="367"/>
        <end position="382"/>
    </location>
</feature>
<evidence type="ECO:0000256" key="15">
    <source>
        <dbReference type="ARBA" id="ARBA00048679"/>
    </source>
</evidence>
<evidence type="ECO:0000256" key="4">
    <source>
        <dbReference type="ARBA" id="ARBA00012105"/>
    </source>
</evidence>
<dbReference type="SUPFAM" id="SSF82114">
    <property type="entry name" value="Riboflavin kinase-like"/>
    <property type="match status" value="1"/>
</dbReference>
<dbReference type="Pfam" id="PF01687">
    <property type="entry name" value="Flavokinase"/>
    <property type="match status" value="1"/>
</dbReference>
<dbReference type="PANTHER" id="PTHR24419:SF18">
    <property type="entry name" value="SERINE_THREONINE-PROTEIN KINASE HASPIN"/>
    <property type="match status" value="1"/>
</dbReference>
<dbReference type="Gene3D" id="1.10.510.10">
    <property type="entry name" value="Transferase(Phosphotransferase) domain 1"/>
    <property type="match status" value="1"/>
</dbReference>
<evidence type="ECO:0000256" key="1">
    <source>
        <dbReference type="ARBA" id="ARBA00003572"/>
    </source>
</evidence>
<keyword evidence="7" id="KW-0285">Flavoprotein</keyword>
<dbReference type="SUPFAM" id="SSF56112">
    <property type="entry name" value="Protein kinase-like (PK-like)"/>
    <property type="match status" value="1"/>
</dbReference>
<feature type="compositionally biased region" description="Basic residues" evidence="16">
    <location>
        <begin position="445"/>
        <end position="456"/>
    </location>
</feature>
<dbReference type="GO" id="GO:0005634">
    <property type="term" value="C:nucleus"/>
    <property type="evidence" value="ECO:0007669"/>
    <property type="project" value="InterPro"/>
</dbReference>
<comment type="function">
    <text evidence="1">Catalyzes the phosphorylation of riboflavin (vitamin B2) to form flavin mononucleotide (FMN) coenzyme.</text>
</comment>
<dbReference type="SMART" id="SM00904">
    <property type="entry name" value="Flavokinase"/>
    <property type="match status" value="1"/>
</dbReference>
<dbReference type="Proteomes" id="UP000188320">
    <property type="component" value="Unassembled WGS sequence"/>
</dbReference>
<evidence type="ECO:0000256" key="2">
    <source>
        <dbReference type="ARBA" id="ARBA00005201"/>
    </source>
</evidence>
<keyword evidence="11 19" id="KW-0418">Kinase</keyword>
<dbReference type="EC" id="2.7.1.26" evidence="4"/>
<feature type="region of interest" description="Disordered" evidence="16">
    <location>
        <begin position="414"/>
        <end position="458"/>
    </location>
</feature>
<dbReference type="Pfam" id="PF07904">
    <property type="entry name" value="Eaf7"/>
    <property type="match status" value="1"/>
</dbReference>
<evidence type="ECO:0000256" key="3">
    <source>
        <dbReference type="ARBA" id="ARBA00010108"/>
    </source>
</evidence>
<dbReference type="GO" id="GO:0072354">
    <property type="term" value="F:histone H3T3 kinase activity"/>
    <property type="evidence" value="ECO:0007669"/>
    <property type="project" value="TreeGrafter"/>
</dbReference>
<comment type="catalytic activity">
    <reaction evidence="14">
        <text>L-threonyl-[protein] + ATP = O-phospho-L-threonyl-[protein] + ADP + H(+)</text>
        <dbReference type="Rhea" id="RHEA:46608"/>
        <dbReference type="Rhea" id="RHEA-COMP:11060"/>
        <dbReference type="Rhea" id="RHEA-COMP:11605"/>
        <dbReference type="ChEBI" id="CHEBI:15378"/>
        <dbReference type="ChEBI" id="CHEBI:30013"/>
        <dbReference type="ChEBI" id="CHEBI:30616"/>
        <dbReference type="ChEBI" id="CHEBI:61977"/>
        <dbReference type="ChEBI" id="CHEBI:456216"/>
        <dbReference type="EC" id="2.7.11.1"/>
    </reaction>
</comment>
<keyword evidence="20" id="KW-1185">Reference proteome</keyword>
<feature type="domain" description="Riboflavin kinase" evidence="17">
    <location>
        <begin position="219"/>
        <end position="350"/>
    </location>
</feature>
<dbReference type="GO" id="GO:0043189">
    <property type="term" value="C:H4/H2A histone acetyltransferase complex"/>
    <property type="evidence" value="ECO:0007669"/>
    <property type="project" value="InterPro"/>
</dbReference>
<evidence type="ECO:0000256" key="11">
    <source>
        <dbReference type="ARBA" id="ARBA00022777"/>
    </source>
</evidence>
<dbReference type="InterPro" id="IPR012423">
    <property type="entry name" value="Eaf7/MRGBP"/>
</dbReference>
<evidence type="ECO:0000256" key="16">
    <source>
        <dbReference type="SAM" id="MobiDB-lite"/>
    </source>
</evidence>
<keyword evidence="10" id="KW-0547">Nucleotide-binding</keyword>
<dbReference type="OrthoDB" id="5327538at2759"/>
<dbReference type="UniPathway" id="UPA00276">
    <property type="reaction ID" value="UER00406"/>
</dbReference>
<gene>
    <name evidence="19" type="ORF">AX774_g4484</name>
</gene>
<comment type="similarity">
    <text evidence="3">Belongs to the flavokinase family.</text>
</comment>
<keyword evidence="12" id="KW-0067">ATP-binding</keyword>
<feature type="domain" description="Serine/threonine-protein kinase haspin C-terminal" evidence="18">
    <location>
        <begin position="1361"/>
        <end position="1418"/>
    </location>
</feature>
<evidence type="ECO:0000256" key="7">
    <source>
        <dbReference type="ARBA" id="ARBA00022630"/>
    </source>
</evidence>
<evidence type="ECO:0000313" key="19">
    <source>
        <dbReference type="EMBL" id="OMH82050.1"/>
    </source>
</evidence>
<feature type="region of interest" description="Disordered" evidence="16">
    <location>
        <begin position="357"/>
        <end position="382"/>
    </location>
</feature>
<dbReference type="InterPro" id="IPR015865">
    <property type="entry name" value="Riboflavin_kinase_bac/euk"/>
</dbReference>
<proteinExistence type="inferred from homology"/>
<evidence type="ECO:0000259" key="17">
    <source>
        <dbReference type="SMART" id="SM00904"/>
    </source>
</evidence>
<evidence type="ECO:0000256" key="6">
    <source>
        <dbReference type="ARBA" id="ARBA00022527"/>
    </source>
</evidence>
<dbReference type="InterPro" id="IPR023465">
    <property type="entry name" value="Riboflavin_kinase_dom_sf"/>
</dbReference>
<feature type="compositionally biased region" description="Basic and acidic residues" evidence="16">
    <location>
        <begin position="600"/>
        <end position="610"/>
    </location>
</feature>
<evidence type="ECO:0000313" key="20">
    <source>
        <dbReference type="Proteomes" id="UP000188320"/>
    </source>
</evidence>
<dbReference type="Gene3D" id="2.40.30.30">
    <property type="entry name" value="Riboflavin kinase-like"/>
    <property type="match status" value="1"/>
</dbReference>
<dbReference type="GO" id="GO:0005737">
    <property type="term" value="C:cytoplasm"/>
    <property type="evidence" value="ECO:0007669"/>
    <property type="project" value="TreeGrafter"/>
</dbReference>
<protein>
    <recommendedName>
        <fullName evidence="13">Flavin mononucleotide kinase 1</fullName>
        <ecNumber evidence="4">2.7.1.26</ecNumber>
        <ecNumber evidence="5">2.7.11.1</ecNumber>
    </recommendedName>
</protein>
<dbReference type="InterPro" id="IPR011009">
    <property type="entry name" value="Kinase-like_dom_sf"/>
</dbReference>
<evidence type="ECO:0000256" key="9">
    <source>
        <dbReference type="ARBA" id="ARBA00022679"/>
    </source>
</evidence>
<evidence type="ECO:0000259" key="18">
    <source>
        <dbReference type="SMART" id="SM01331"/>
    </source>
</evidence>
<dbReference type="GO" id="GO:0005524">
    <property type="term" value="F:ATP binding"/>
    <property type="evidence" value="ECO:0007669"/>
    <property type="project" value="UniProtKB-KW"/>
</dbReference>
<evidence type="ECO:0000256" key="10">
    <source>
        <dbReference type="ARBA" id="ARBA00022741"/>
    </source>
</evidence>
<feature type="region of interest" description="Disordered" evidence="16">
    <location>
        <begin position="587"/>
        <end position="612"/>
    </location>
</feature>
<accession>A0A1R1PM52</accession>
<dbReference type="InterPro" id="IPR024604">
    <property type="entry name" value="GSG2_C"/>
</dbReference>
<dbReference type="EC" id="2.7.11.1" evidence="5"/>
<evidence type="ECO:0000256" key="8">
    <source>
        <dbReference type="ARBA" id="ARBA00022643"/>
    </source>
</evidence>
<sequence>MRTNENSSEASTENSIVWDPVLDIHLLQSMVGLRPIGIHRNLRMMNIYLRFTQKLNDENVSIEQLWDRIKEWYNLDVLEDLEIDSDTEDSEVNELGSKSVKRGANASDGKYYSTKILLEPDIDYEDRDFWQKETEFVLPWDEYGAMMLERAVEGVNEDEEAPYSSPAEQELESQASIEMTPELEEEGVRRQGLILPSLQLKMTMLDTNHDIVNLPKNVEAPFPIYLESKVISGYGRGGKELGIPTANMCEQAVEQALDSVSTGIYFGLCKIESEDVIRPMVMSLGWNLFYKNKKRSIEAHIIHKYEQDFYGQEISTLILGYIRPERDYNGRESLIKDIKADIDFALKALELPEYSKANGEGTATEKQATESDPKDLLSSKLAVEKHNSYTRQRLRKRQRDTIVKKAKSEYKEPCLSEEDVPVSDLENDSEYMDTDPNYTADTKKNVKSGRKSKTKKTKYDVHKKVAAVLDLVDMNTVQNHVGGSSDIKKRQGVNKHFDQESSIVSIKKTKQIKPDKVFQDTKKPATVPINENTTKKHINMISESVNYTQYAVKHSKFTSENEQKALGDVIDSRLLCTKTIATKSKNVEKSVEPPVPKNHISNEEKPDEPNNHCITQGREKSCFGKDYEELFSFRCDSEKHEKHLKMELKNTHQNDAGASNGGSHAFEALSRDVNKVKVESVPTHDTENDQELCTNFQASELSYNNNATQNKCSVDYKDDKKVRFGFLEKLEVVTACDNVDIDRTGLVDSEVGVEGQEKVKYGVLGVVSKLKDNNKSPSVRITDRSLRRIRRSTKLGKMIFDSKKNVCITPTGDLVEKGRDAVSVLNNAETTEYGSSALQELDRNSRLISADKPIPGILQITPGSKHEKGKEINTAKAKTAQPEVARNFIKTQADNLEDREAKVLYEKTYSDPYTSERKTVTTLDENERAANSGDPPADHQGTNSSTSIVALNISASKVMNIPKGAAKSKRRESSYGLKSNLKSQKKITRLDILGICGQSKAFEFSEKGLNSAGLIIRENKPLADTKNLNGVGSVKKINEADFSEVFSAYFDTSIIKNQDRGTLDDDFTFADSGIPPSSRTATNAFPTSGIVEAAVKIIPFGEPKGVSPSGGKQTTLRDLYQELVSTLSLSWMADKERVALLESRKKSLVEIGANEKALGSNFVKAYRICVFQGKFPKNFISAWEDWKKENTELCRNVHPKRYSSTQMYAVLILEYGGEPLETVKLTTWKQAQSILRQLTLSLALAEHLTSFEHRDLHWGNILVKKCDYQASFLYRRLRLSSDSKNPSGFGLVRIPSHGVQCTIIDYTLSRLDITLYSEVSKSQRSSLFTSATSLDFFGSLSPAYQNRNSSDYLFYVNLKDPALFKGVGDIQYDIYRQMQRLINNGDWSQFTPKSNVLVSPVFLFLTTRAYQFSNSELI</sequence>
<dbReference type="GO" id="GO:0035556">
    <property type="term" value="P:intracellular signal transduction"/>
    <property type="evidence" value="ECO:0007669"/>
    <property type="project" value="TreeGrafter"/>
</dbReference>
<comment type="caution">
    <text evidence="19">The sequence shown here is derived from an EMBL/GenBank/DDBJ whole genome shotgun (WGS) entry which is preliminary data.</text>
</comment>
<dbReference type="Gene3D" id="3.30.200.20">
    <property type="entry name" value="Phosphorylase Kinase, domain 1"/>
    <property type="match status" value="1"/>
</dbReference>
<reference evidence="20" key="1">
    <citation type="submission" date="2017-01" db="EMBL/GenBank/DDBJ databases">
        <authorList>
            <person name="Wang Y."/>
            <person name="White M."/>
            <person name="Kvist S."/>
            <person name="Moncalvo J.-M."/>
        </authorList>
    </citation>
    <scope>NUCLEOTIDE SEQUENCE [LARGE SCALE GENOMIC DNA]</scope>
    <source>
        <strain evidence="20">COL-18-3</strain>
    </source>
</reference>
<dbReference type="GO" id="GO:0009398">
    <property type="term" value="P:FMN biosynthetic process"/>
    <property type="evidence" value="ECO:0007669"/>
    <property type="project" value="UniProtKB-UniPathway"/>
</dbReference>
<feature type="compositionally biased region" description="Acidic residues" evidence="16">
    <location>
        <begin position="415"/>
        <end position="433"/>
    </location>
</feature>
<comment type="pathway">
    <text evidence="2">Cofactor biosynthesis; FMN biosynthesis; FMN from riboflavin (ATP route): step 1/1.</text>
</comment>
<dbReference type="EMBL" id="LSSK01000753">
    <property type="protein sequence ID" value="OMH82050.1"/>
    <property type="molecule type" value="Genomic_DNA"/>
</dbReference>
<organism evidence="19 20">
    <name type="scientific">Zancudomyces culisetae</name>
    <name type="common">Gut fungus</name>
    <name type="synonym">Smittium culisetae</name>
    <dbReference type="NCBI Taxonomy" id="1213189"/>
    <lineage>
        <taxon>Eukaryota</taxon>
        <taxon>Fungi</taxon>
        <taxon>Fungi incertae sedis</taxon>
        <taxon>Zoopagomycota</taxon>
        <taxon>Kickxellomycotina</taxon>
        <taxon>Harpellomycetes</taxon>
        <taxon>Harpellales</taxon>
        <taxon>Legeriomycetaceae</taxon>
        <taxon>Zancudomyces</taxon>
    </lineage>
</organism>
<name>A0A1R1PM52_ZANCU</name>
<keyword evidence="8" id="KW-0288">FMN</keyword>
<dbReference type="PANTHER" id="PTHR24419">
    <property type="entry name" value="INTERLEUKIN-1 RECEPTOR-ASSOCIATED KINASE"/>
    <property type="match status" value="1"/>
</dbReference>
<dbReference type="GO" id="GO:0008531">
    <property type="term" value="F:riboflavin kinase activity"/>
    <property type="evidence" value="ECO:0007669"/>
    <property type="project" value="UniProtKB-EC"/>
</dbReference>
<evidence type="ECO:0000256" key="14">
    <source>
        <dbReference type="ARBA" id="ARBA00047899"/>
    </source>
</evidence>
<comment type="catalytic activity">
    <reaction evidence="15">
        <text>L-seryl-[protein] + ATP = O-phospho-L-seryl-[protein] + ADP + H(+)</text>
        <dbReference type="Rhea" id="RHEA:17989"/>
        <dbReference type="Rhea" id="RHEA-COMP:9863"/>
        <dbReference type="Rhea" id="RHEA-COMP:11604"/>
        <dbReference type="ChEBI" id="CHEBI:15378"/>
        <dbReference type="ChEBI" id="CHEBI:29999"/>
        <dbReference type="ChEBI" id="CHEBI:30616"/>
        <dbReference type="ChEBI" id="CHEBI:83421"/>
        <dbReference type="ChEBI" id="CHEBI:456216"/>
        <dbReference type="EC" id="2.7.11.1"/>
    </reaction>
</comment>
<keyword evidence="9" id="KW-0808">Transferase</keyword>
<evidence type="ECO:0000256" key="12">
    <source>
        <dbReference type="ARBA" id="ARBA00022840"/>
    </source>
</evidence>